<feature type="transmembrane region" description="Helical" evidence="1">
    <location>
        <begin position="20"/>
        <end position="46"/>
    </location>
</feature>
<dbReference type="Proteomes" id="UP000230233">
    <property type="component" value="Chromosome II"/>
</dbReference>
<feature type="transmembrane region" description="Helical" evidence="1">
    <location>
        <begin position="58"/>
        <end position="80"/>
    </location>
</feature>
<comment type="caution">
    <text evidence="2">The sequence shown here is derived from an EMBL/GenBank/DDBJ whole genome shotgun (WGS) entry which is preliminary data.</text>
</comment>
<proteinExistence type="predicted"/>
<evidence type="ECO:0000313" key="2">
    <source>
        <dbReference type="EMBL" id="PIC46925.1"/>
    </source>
</evidence>
<name>A0A2G5V562_9PELO</name>
<organism evidence="2 3">
    <name type="scientific">Caenorhabditis nigoni</name>
    <dbReference type="NCBI Taxonomy" id="1611254"/>
    <lineage>
        <taxon>Eukaryota</taxon>
        <taxon>Metazoa</taxon>
        <taxon>Ecdysozoa</taxon>
        <taxon>Nematoda</taxon>
        <taxon>Chromadorea</taxon>
        <taxon>Rhabditida</taxon>
        <taxon>Rhabditina</taxon>
        <taxon>Rhabditomorpha</taxon>
        <taxon>Rhabditoidea</taxon>
        <taxon>Rhabditidae</taxon>
        <taxon>Peloderinae</taxon>
        <taxon>Caenorhabditis</taxon>
    </lineage>
</organism>
<sequence>MEFDENADRFRVCGGIHIKYVASFCAFFGICATIGVFSFGLMIFPWHLYEDSVNTTAKIAFCCFLVGGCSSHGLILYSLYSTRLQTQWLMPAFAYHLFIAVLNAITTLIAVGELFSEGNISHRDTVMAKIVLVVCPTIFMIQMVGFYVILKCRTYIQCKRRHVRNGEPPRIREVIMMSNKVSIMELSFDQFNETMYSPA</sequence>
<keyword evidence="1" id="KW-1133">Transmembrane helix</keyword>
<dbReference type="AlphaFoldDB" id="A0A2G5V562"/>
<protein>
    <submittedName>
        <fullName evidence="2">Uncharacterized protein</fullName>
    </submittedName>
</protein>
<feature type="transmembrane region" description="Helical" evidence="1">
    <location>
        <begin position="127"/>
        <end position="150"/>
    </location>
</feature>
<evidence type="ECO:0000256" key="1">
    <source>
        <dbReference type="SAM" id="Phobius"/>
    </source>
</evidence>
<feature type="transmembrane region" description="Helical" evidence="1">
    <location>
        <begin position="92"/>
        <end position="115"/>
    </location>
</feature>
<keyword evidence="3" id="KW-1185">Reference proteome</keyword>
<gene>
    <name evidence="2" type="primary">Cni-F58A6.2</name>
    <name evidence="2" type="synonym">Cnig_chr_II.g6449</name>
    <name evidence="2" type="ORF">B9Z55_006449</name>
</gene>
<dbReference type="EMBL" id="PDUG01000002">
    <property type="protein sequence ID" value="PIC46925.1"/>
    <property type="molecule type" value="Genomic_DNA"/>
</dbReference>
<evidence type="ECO:0000313" key="3">
    <source>
        <dbReference type="Proteomes" id="UP000230233"/>
    </source>
</evidence>
<keyword evidence="1" id="KW-0472">Membrane</keyword>
<accession>A0A2G5V562</accession>
<reference evidence="3" key="1">
    <citation type="submission" date="2017-10" db="EMBL/GenBank/DDBJ databases">
        <title>Rapid genome shrinkage in a self-fertile nematode reveals novel sperm competition proteins.</title>
        <authorList>
            <person name="Yin D."/>
            <person name="Schwarz E.M."/>
            <person name="Thomas C.G."/>
            <person name="Felde R.L."/>
            <person name="Korf I.F."/>
            <person name="Cutter A.D."/>
            <person name="Schartner C.M."/>
            <person name="Ralston E.J."/>
            <person name="Meyer B.J."/>
            <person name="Haag E.S."/>
        </authorList>
    </citation>
    <scope>NUCLEOTIDE SEQUENCE [LARGE SCALE GENOMIC DNA]</scope>
    <source>
        <strain evidence="3">JU1422</strain>
    </source>
</reference>
<dbReference type="OrthoDB" id="5772816at2759"/>
<keyword evidence="1" id="KW-0812">Transmembrane</keyword>